<evidence type="ECO:0000313" key="1">
    <source>
        <dbReference type="Proteomes" id="UP000887565"/>
    </source>
</evidence>
<keyword evidence="1" id="KW-1185">Reference proteome</keyword>
<evidence type="ECO:0000313" key="2">
    <source>
        <dbReference type="WBParaSite" id="nRc.2.0.1.t30707-RA"/>
    </source>
</evidence>
<protein>
    <submittedName>
        <fullName evidence="2">Uncharacterized protein</fullName>
    </submittedName>
</protein>
<dbReference type="AlphaFoldDB" id="A0A915JYD5"/>
<accession>A0A915JYD5</accession>
<reference evidence="2" key="1">
    <citation type="submission" date="2022-11" db="UniProtKB">
        <authorList>
            <consortium name="WormBaseParasite"/>
        </authorList>
    </citation>
    <scope>IDENTIFICATION</scope>
</reference>
<name>A0A915JYD5_ROMCU</name>
<proteinExistence type="predicted"/>
<organism evidence="1 2">
    <name type="scientific">Romanomermis culicivorax</name>
    <name type="common">Nematode worm</name>
    <dbReference type="NCBI Taxonomy" id="13658"/>
    <lineage>
        <taxon>Eukaryota</taxon>
        <taxon>Metazoa</taxon>
        <taxon>Ecdysozoa</taxon>
        <taxon>Nematoda</taxon>
        <taxon>Enoplea</taxon>
        <taxon>Dorylaimia</taxon>
        <taxon>Mermithida</taxon>
        <taxon>Mermithoidea</taxon>
        <taxon>Mermithidae</taxon>
        <taxon>Romanomermis</taxon>
    </lineage>
</organism>
<dbReference type="Proteomes" id="UP000887565">
    <property type="component" value="Unplaced"/>
</dbReference>
<dbReference type="WBParaSite" id="nRc.2.0.1.t30707-RA">
    <property type="protein sequence ID" value="nRc.2.0.1.t30707-RA"/>
    <property type="gene ID" value="nRc.2.0.1.g30707"/>
</dbReference>
<sequence>MIVQKYNIRKINVGRLSVNVQFSVRYRRPVQLTFQRVTLTFSTAAWQISVLVMAIF</sequence>